<keyword evidence="1" id="KW-0596">Phosphopantetheine</keyword>
<evidence type="ECO:0000259" key="3">
    <source>
        <dbReference type="PROSITE" id="PS50075"/>
    </source>
</evidence>
<evidence type="ECO:0000256" key="2">
    <source>
        <dbReference type="ARBA" id="ARBA00022553"/>
    </source>
</evidence>
<evidence type="ECO:0000313" key="4">
    <source>
        <dbReference type="EMBL" id="OGY17264.1"/>
    </source>
</evidence>
<dbReference type="InterPro" id="IPR009081">
    <property type="entry name" value="PP-bd_ACP"/>
</dbReference>
<feature type="domain" description="Carrier" evidence="3">
    <location>
        <begin position="8"/>
        <end position="84"/>
    </location>
</feature>
<dbReference type="GO" id="GO:0005829">
    <property type="term" value="C:cytosol"/>
    <property type="evidence" value="ECO:0007669"/>
    <property type="project" value="TreeGrafter"/>
</dbReference>
<accession>A0A1G1VPL1</accession>
<organism evidence="4 5">
    <name type="scientific">Candidatus Chisholmbacteria bacterium RIFCSPHIGHO2_01_FULL_49_18</name>
    <dbReference type="NCBI Taxonomy" id="1797590"/>
    <lineage>
        <taxon>Bacteria</taxon>
        <taxon>Candidatus Chisholmiibacteriota</taxon>
    </lineage>
</organism>
<sequence length="84" mass="9546">MNPADNQGNQLNQELKIKSILSDHLGIAVQDLTPNADLREDLNAEELEIADLLMKLEKELAIRISREDAKRIKTVGDILEYFQD</sequence>
<dbReference type="InterPro" id="IPR003231">
    <property type="entry name" value="ACP"/>
</dbReference>
<dbReference type="GO" id="GO:0009245">
    <property type="term" value="P:lipid A biosynthetic process"/>
    <property type="evidence" value="ECO:0007669"/>
    <property type="project" value="TreeGrafter"/>
</dbReference>
<dbReference type="EMBL" id="MHCI01000004">
    <property type="protein sequence ID" value="OGY17264.1"/>
    <property type="molecule type" value="Genomic_DNA"/>
</dbReference>
<dbReference type="Pfam" id="PF00550">
    <property type="entry name" value="PP-binding"/>
    <property type="match status" value="1"/>
</dbReference>
<protein>
    <recommendedName>
        <fullName evidence="3">Carrier domain-containing protein</fullName>
    </recommendedName>
</protein>
<reference evidence="4 5" key="1">
    <citation type="journal article" date="2016" name="Nat. Commun.">
        <title>Thousands of microbial genomes shed light on interconnected biogeochemical processes in an aquifer system.</title>
        <authorList>
            <person name="Anantharaman K."/>
            <person name="Brown C.T."/>
            <person name="Hug L.A."/>
            <person name="Sharon I."/>
            <person name="Castelle C.J."/>
            <person name="Probst A.J."/>
            <person name="Thomas B.C."/>
            <person name="Singh A."/>
            <person name="Wilkins M.J."/>
            <person name="Karaoz U."/>
            <person name="Brodie E.L."/>
            <person name="Williams K.H."/>
            <person name="Hubbard S.S."/>
            <person name="Banfield J.F."/>
        </authorList>
    </citation>
    <scope>NUCLEOTIDE SEQUENCE [LARGE SCALE GENOMIC DNA]</scope>
</reference>
<keyword evidence="2" id="KW-0597">Phosphoprotein</keyword>
<name>A0A1G1VPL1_9BACT</name>
<dbReference type="SUPFAM" id="SSF47336">
    <property type="entry name" value="ACP-like"/>
    <property type="match status" value="1"/>
</dbReference>
<proteinExistence type="predicted"/>
<dbReference type="GO" id="GO:0000035">
    <property type="term" value="F:acyl binding"/>
    <property type="evidence" value="ECO:0007669"/>
    <property type="project" value="TreeGrafter"/>
</dbReference>
<dbReference type="GO" id="GO:0016020">
    <property type="term" value="C:membrane"/>
    <property type="evidence" value="ECO:0007669"/>
    <property type="project" value="GOC"/>
</dbReference>
<dbReference type="Gene3D" id="1.10.1200.10">
    <property type="entry name" value="ACP-like"/>
    <property type="match status" value="1"/>
</dbReference>
<evidence type="ECO:0000256" key="1">
    <source>
        <dbReference type="ARBA" id="ARBA00022450"/>
    </source>
</evidence>
<dbReference type="PANTHER" id="PTHR20863">
    <property type="entry name" value="ACYL CARRIER PROTEIN"/>
    <property type="match status" value="1"/>
</dbReference>
<dbReference type="Proteomes" id="UP000179069">
    <property type="component" value="Unassembled WGS sequence"/>
</dbReference>
<dbReference type="AlphaFoldDB" id="A0A1G1VPL1"/>
<dbReference type="GO" id="GO:0000036">
    <property type="term" value="F:acyl carrier activity"/>
    <property type="evidence" value="ECO:0007669"/>
    <property type="project" value="TreeGrafter"/>
</dbReference>
<evidence type="ECO:0000313" key="5">
    <source>
        <dbReference type="Proteomes" id="UP000179069"/>
    </source>
</evidence>
<dbReference type="PANTHER" id="PTHR20863:SF76">
    <property type="entry name" value="CARRIER DOMAIN-CONTAINING PROTEIN"/>
    <property type="match status" value="1"/>
</dbReference>
<gene>
    <name evidence="4" type="ORF">A2785_02515</name>
</gene>
<dbReference type="PROSITE" id="PS50075">
    <property type="entry name" value="CARRIER"/>
    <property type="match status" value="1"/>
</dbReference>
<comment type="caution">
    <text evidence="4">The sequence shown here is derived from an EMBL/GenBank/DDBJ whole genome shotgun (WGS) entry which is preliminary data.</text>
</comment>
<dbReference type="InterPro" id="IPR036736">
    <property type="entry name" value="ACP-like_sf"/>
</dbReference>